<protein>
    <recommendedName>
        <fullName evidence="3">TFIIB-type domain-containing protein</fullName>
    </recommendedName>
</protein>
<dbReference type="Proteomes" id="UP001190825">
    <property type="component" value="Unassembled WGS sequence"/>
</dbReference>
<comment type="caution">
    <text evidence="1">The sequence shown here is derived from an EMBL/GenBank/DDBJ whole genome shotgun (WGS) entry which is preliminary data.</text>
</comment>
<dbReference type="EMBL" id="NBUC01000147">
    <property type="protein sequence ID" value="PLT95993.1"/>
    <property type="molecule type" value="Genomic_DNA"/>
</dbReference>
<gene>
    <name evidence="1" type="ORF">BMJ33_28915</name>
</gene>
<proteinExistence type="predicted"/>
<evidence type="ECO:0000313" key="1">
    <source>
        <dbReference type="EMBL" id="PLT95993.1"/>
    </source>
</evidence>
<evidence type="ECO:0000313" key="2">
    <source>
        <dbReference type="Proteomes" id="UP001190825"/>
    </source>
</evidence>
<organism evidence="1 2">
    <name type="scientific">Sinorhizobium medicae</name>
    <dbReference type="NCBI Taxonomy" id="110321"/>
    <lineage>
        <taxon>Bacteria</taxon>
        <taxon>Pseudomonadati</taxon>
        <taxon>Pseudomonadota</taxon>
        <taxon>Alphaproteobacteria</taxon>
        <taxon>Hyphomicrobiales</taxon>
        <taxon>Rhizobiaceae</taxon>
        <taxon>Sinorhizobium/Ensifer group</taxon>
        <taxon>Sinorhizobium</taxon>
    </lineage>
</organism>
<evidence type="ECO:0008006" key="3">
    <source>
        <dbReference type="Google" id="ProtNLM"/>
    </source>
</evidence>
<accession>A0ABX4TEJ6</accession>
<sequence>MVHFALNLGAAMLNSEEIDIPCPECGHEASKTVDWVKANDELSCRRCGSVINLENERPFLIIAHVTRRIAKLRRSLAKFRNNPRGGAKKRR</sequence>
<name>A0ABX4TEJ6_9HYPH</name>
<reference evidence="1 2" key="1">
    <citation type="journal article" date="2018" name="FEMS Microbiol. Ecol.">
        <title>Co-invading symbiotic mutualists of Medicago polymorpha retain high ancestral diversity and contain diverse accessory genomes.</title>
        <authorList>
            <person name="Porter S.S."/>
            <person name="Faber-Hammond J.J."/>
            <person name="Friesen M.L."/>
        </authorList>
    </citation>
    <scope>NUCLEOTIDE SEQUENCE [LARGE SCALE GENOMIC DNA]</scope>
    <source>
        <strain evidence="1 2">Str16</strain>
    </source>
</reference>
<keyword evidence="2" id="KW-1185">Reference proteome</keyword>